<dbReference type="InterPro" id="IPR008160">
    <property type="entry name" value="Collagen"/>
</dbReference>
<dbReference type="Pfam" id="PF00092">
    <property type="entry name" value="VWA"/>
    <property type="match status" value="3"/>
</dbReference>
<evidence type="ECO:0000256" key="3">
    <source>
        <dbReference type="ARBA" id="ARBA00022530"/>
    </source>
</evidence>
<feature type="domain" description="VWFA" evidence="8">
    <location>
        <begin position="609"/>
        <end position="796"/>
    </location>
</feature>
<keyword evidence="3" id="KW-0272">Extracellular matrix</keyword>
<dbReference type="InterPro" id="IPR036465">
    <property type="entry name" value="vWFA_dom_sf"/>
</dbReference>
<gene>
    <name evidence="9" type="primary">COL6A2</name>
    <name evidence="9" type="ORF">AOXY_G5299</name>
</gene>
<evidence type="ECO:0000256" key="5">
    <source>
        <dbReference type="ARBA" id="ARBA00022889"/>
    </source>
</evidence>
<dbReference type="PANTHER" id="PTHR24020">
    <property type="entry name" value="COLLAGEN ALPHA"/>
    <property type="match status" value="1"/>
</dbReference>
<keyword evidence="9" id="KW-0176">Collagen</keyword>
<feature type="chain" id="PRO_5042124206" evidence="7">
    <location>
        <begin position="19"/>
        <end position="1014"/>
    </location>
</feature>
<evidence type="ECO:0000256" key="6">
    <source>
        <dbReference type="SAM" id="MobiDB-lite"/>
    </source>
</evidence>
<dbReference type="CDD" id="cd01450">
    <property type="entry name" value="vWFA_subfamily_ECM"/>
    <property type="match status" value="1"/>
</dbReference>
<reference evidence="9" key="1">
    <citation type="submission" date="2022-02" db="EMBL/GenBank/DDBJ databases">
        <title>Atlantic sturgeon de novo genome assembly.</title>
        <authorList>
            <person name="Stock M."/>
            <person name="Klopp C."/>
            <person name="Guiguen Y."/>
            <person name="Cabau C."/>
            <person name="Parinello H."/>
            <person name="Santidrian Yebra-Pimentel E."/>
            <person name="Kuhl H."/>
            <person name="Dirks R.P."/>
            <person name="Guessner J."/>
            <person name="Wuertz S."/>
            <person name="Du K."/>
            <person name="Schartl M."/>
        </authorList>
    </citation>
    <scope>NUCLEOTIDE SEQUENCE</scope>
    <source>
        <strain evidence="9">STURGEONOMICS-FGT-2020</strain>
        <tissue evidence="9">Whole blood</tissue>
    </source>
</reference>
<keyword evidence="4" id="KW-0677">Repeat</keyword>
<comment type="subcellular location">
    <subcellularLocation>
        <location evidence="1">Secreted</location>
        <location evidence="1">Extracellular space</location>
        <location evidence="1">Extracellular matrix</location>
    </subcellularLocation>
</comment>
<feature type="compositionally biased region" description="Gly residues" evidence="6">
    <location>
        <begin position="519"/>
        <end position="528"/>
    </location>
</feature>
<dbReference type="AlphaFoldDB" id="A0AAD8LRJ5"/>
<keyword evidence="7" id="KW-0732">Signal</keyword>
<dbReference type="Gene3D" id="3.40.50.410">
    <property type="entry name" value="von Willebrand factor, type A domain"/>
    <property type="match status" value="3"/>
</dbReference>
<evidence type="ECO:0000256" key="4">
    <source>
        <dbReference type="ARBA" id="ARBA00022737"/>
    </source>
</evidence>
<feature type="domain" description="VWFA" evidence="8">
    <location>
        <begin position="825"/>
        <end position="1009"/>
    </location>
</feature>
<keyword evidence="2" id="KW-0964">Secreted</keyword>
<evidence type="ECO:0000259" key="8">
    <source>
        <dbReference type="PROSITE" id="PS50234"/>
    </source>
</evidence>
<protein>
    <submittedName>
        <fullName evidence="9">Collagen alpha-2(VI) chain-like</fullName>
    </submittedName>
</protein>
<evidence type="ECO:0000256" key="2">
    <source>
        <dbReference type="ARBA" id="ARBA00022525"/>
    </source>
</evidence>
<feature type="domain" description="VWFA" evidence="8">
    <location>
        <begin position="42"/>
        <end position="232"/>
    </location>
</feature>
<dbReference type="GO" id="GO:0007155">
    <property type="term" value="P:cell adhesion"/>
    <property type="evidence" value="ECO:0007669"/>
    <property type="project" value="UniProtKB-KW"/>
</dbReference>
<dbReference type="PRINTS" id="PR00453">
    <property type="entry name" value="VWFADOMAIN"/>
</dbReference>
<feature type="compositionally biased region" description="Low complexity" evidence="6">
    <location>
        <begin position="566"/>
        <end position="578"/>
    </location>
</feature>
<dbReference type="SUPFAM" id="SSF53300">
    <property type="entry name" value="vWA-like"/>
    <property type="match status" value="3"/>
</dbReference>
<comment type="caution">
    <text evidence="9">The sequence shown here is derived from an EMBL/GenBank/DDBJ whole genome shotgun (WGS) entry which is preliminary data.</text>
</comment>
<proteinExistence type="predicted"/>
<feature type="signal peptide" evidence="7">
    <location>
        <begin position="1"/>
        <end position="18"/>
    </location>
</feature>
<name>A0AAD8LRJ5_ACIOX</name>
<feature type="region of interest" description="Disordered" evidence="6">
    <location>
        <begin position="299"/>
        <end position="581"/>
    </location>
</feature>
<dbReference type="InterPro" id="IPR002035">
    <property type="entry name" value="VWF_A"/>
</dbReference>
<keyword evidence="10" id="KW-1185">Reference proteome</keyword>
<dbReference type="GO" id="GO:0005615">
    <property type="term" value="C:extracellular space"/>
    <property type="evidence" value="ECO:0007669"/>
    <property type="project" value="TreeGrafter"/>
</dbReference>
<keyword evidence="5" id="KW-0130">Cell adhesion</keyword>
<accession>A0AAD8LRJ5</accession>
<dbReference type="SMART" id="SM00327">
    <property type="entry name" value="VWA"/>
    <property type="match status" value="3"/>
</dbReference>
<dbReference type="Proteomes" id="UP001230051">
    <property type="component" value="Unassembled WGS sequence"/>
</dbReference>
<organism evidence="9 10">
    <name type="scientific">Acipenser oxyrinchus oxyrinchus</name>
    <dbReference type="NCBI Taxonomy" id="40147"/>
    <lineage>
        <taxon>Eukaryota</taxon>
        <taxon>Metazoa</taxon>
        <taxon>Chordata</taxon>
        <taxon>Craniata</taxon>
        <taxon>Vertebrata</taxon>
        <taxon>Euteleostomi</taxon>
        <taxon>Actinopterygii</taxon>
        <taxon>Chondrostei</taxon>
        <taxon>Acipenseriformes</taxon>
        <taxon>Acipenseridae</taxon>
        <taxon>Acipenser</taxon>
    </lineage>
</organism>
<evidence type="ECO:0000256" key="1">
    <source>
        <dbReference type="ARBA" id="ARBA00004498"/>
    </source>
</evidence>
<feature type="compositionally biased region" description="Basic and acidic residues" evidence="6">
    <location>
        <begin position="434"/>
        <end position="455"/>
    </location>
</feature>
<dbReference type="PROSITE" id="PS50234">
    <property type="entry name" value="VWFA"/>
    <property type="match status" value="3"/>
</dbReference>
<dbReference type="GO" id="GO:0005581">
    <property type="term" value="C:collagen trimer"/>
    <property type="evidence" value="ECO:0007669"/>
    <property type="project" value="UniProtKB-KW"/>
</dbReference>
<dbReference type="FunFam" id="3.40.50.410:FF:000026">
    <property type="entry name" value="Collagen, type VI, alpha 1"/>
    <property type="match status" value="1"/>
</dbReference>
<dbReference type="EMBL" id="JAGXEW010000004">
    <property type="protein sequence ID" value="KAK1172662.1"/>
    <property type="molecule type" value="Genomic_DNA"/>
</dbReference>
<dbReference type="PANTHER" id="PTHR24020:SF84">
    <property type="entry name" value="VWFA DOMAIN-CONTAINING PROTEIN"/>
    <property type="match status" value="1"/>
</dbReference>
<evidence type="ECO:0000256" key="7">
    <source>
        <dbReference type="SAM" id="SignalP"/>
    </source>
</evidence>
<evidence type="ECO:0000313" key="10">
    <source>
        <dbReference type="Proteomes" id="UP001230051"/>
    </source>
</evidence>
<dbReference type="FunFam" id="3.40.50.410:FF:000027">
    <property type="entry name" value="collagen alpha-2(VI) chain isoform X1"/>
    <property type="match status" value="1"/>
</dbReference>
<dbReference type="InterPro" id="IPR050525">
    <property type="entry name" value="ECM_Assembly_Org"/>
</dbReference>
<feature type="compositionally biased region" description="Low complexity" evidence="6">
    <location>
        <begin position="396"/>
        <end position="422"/>
    </location>
</feature>
<evidence type="ECO:0000313" key="9">
    <source>
        <dbReference type="EMBL" id="KAK1172662.1"/>
    </source>
</evidence>
<dbReference type="Pfam" id="PF01391">
    <property type="entry name" value="Collagen"/>
    <property type="match status" value="3"/>
</dbReference>
<sequence length="1014" mass="106874">MGVLFKVILLLWILRVSASDPEAEALLIRPKGLLGKDDCPINVYFTVDTSESVALKEYPWGSQVEELKIFLRMFVQKLQATKLQGKQMEWSYGGLHFSDQVEIFSEITSDVSTFLARVSAVNYIGRGTFIDCALRNMTEQVRLTPSGKPRMQFAVVLTDGHITGSPCGGVQVAAEVAKAAGIKIFVVATHFDTMESELKQIASSPVELYRKDYLAYPSGHRQSAVNRITDLMVSICLEICEGQRCLETSGIPGPKGLMGIKGSKGSIGPTGDMGAPGQRANPGIEGPVGFPGQKGYPGLKGEKGDIGAPGLKGQPGTPGYSGMDGMMGQPGTVGTPGCKGDTGMQGGMGPPGDFGIRGEAGDPGVKGYVGQPGRSGPQGAKGDNGEKGVYGYIGNPGLPGQKGTKGKTGTTGDAGDPGTRGDSGIVGQRGKTGGKGEKGDLGPEGERGLPGRTGEKGVIGSPGFQGVRGTPGESGTTGTRGNAGEAGDFGPRGDLGSPGAKGDKGKDGYNYAGARGIQGDRGGLGSQGLQGTQGYYGDKGALGTKGIKGESGNPGPEGIPGERGQRGQPGSQGSPGTRGASGVTDCDIMGYVRETCGCCDCEKVCQPLDLVFVIDSSESIGKTNFSLAKNFVINVANRLGTMAKNISDVSGSRLGVVQYSHQGAVQAIRMDDKSVTSVTSFKAKVKAMEWIAGGTWTPSALKFTYEQLIVPGRRLGTKVVALVITDGRYDPKDLDNLEGLCQGVEVYAIAIGDMFNSKAERSSLEKIACNIGDRVKTLSVYAELTAEEFLEVIEQILCPEPETICPNTNCAPELKVAPLVQRPVDILFFVDGSERTGEENFGTVMRFINQISQEIRLAQKDNDYKGARIAVLQYGGEAEQDLLLDFSHDAAVIHSLISKAVYRDSSSHLGGAVLYAVDNLINNRASRLRGVRKNAETSFVFLTDGATSDKNFDDGIMSMRKANVVSTAIAVGSDVDHDRLLQLVFNDKASLFHFKKYSDLTSTRVVRHIAHCLG</sequence>
<feature type="compositionally biased region" description="Gly residues" evidence="6">
    <location>
        <begin position="343"/>
        <end position="352"/>
    </location>
</feature>
<feature type="compositionally biased region" description="Low complexity" evidence="6">
    <location>
        <begin position="529"/>
        <end position="538"/>
    </location>
</feature>